<reference evidence="2 3" key="1">
    <citation type="submission" date="2019-04" db="EMBL/GenBank/DDBJ databases">
        <title>Cohnella sp. nov. isolated from preserved vegetables.</title>
        <authorList>
            <person name="Lin S.-Y."/>
            <person name="Hung M.-H."/>
            <person name="Young C.-C."/>
        </authorList>
    </citation>
    <scope>NUCLEOTIDE SEQUENCE [LARGE SCALE GENOMIC DNA]</scope>
    <source>
        <strain evidence="2 3">CC-MHH1044</strain>
    </source>
</reference>
<evidence type="ECO:0000256" key="1">
    <source>
        <dbReference type="SAM" id="MobiDB-lite"/>
    </source>
</evidence>
<name>A0A4S4BQ55_9BACL</name>
<evidence type="ECO:0000313" key="2">
    <source>
        <dbReference type="EMBL" id="THF74728.1"/>
    </source>
</evidence>
<comment type="caution">
    <text evidence="2">The sequence shown here is derived from an EMBL/GenBank/DDBJ whole genome shotgun (WGS) entry which is preliminary data.</text>
</comment>
<feature type="compositionally biased region" description="Gly residues" evidence="1">
    <location>
        <begin position="52"/>
        <end position="61"/>
    </location>
</feature>
<gene>
    <name evidence="2" type="ORF">E6C55_24270</name>
</gene>
<organism evidence="2 3">
    <name type="scientific">Cohnella fermenti</name>
    <dbReference type="NCBI Taxonomy" id="2565925"/>
    <lineage>
        <taxon>Bacteria</taxon>
        <taxon>Bacillati</taxon>
        <taxon>Bacillota</taxon>
        <taxon>Bacilli</taxon>
        <taxon>Bacillales</taxon>
        <taxon>Paenibacillaceae</taxon>
        <taxon>Cohnella</taxon>
    </lineage>
</organism>
<dbReference type="Proteomes" id="UP000310636">
    <property type="component" value="Unassembled WGS sequence"/>
</dbReference>
<dbReference type="OrthoDB" id="2454402at2"/>
<dbReference type="AlphaFoldDB" id="A0A4S4BQ55"/>
<dbReference type="EMBL" id="SSOB01000038">
    <property type="protein sequence ID" value="THF74728.1"/>
    <property type="molecule type" value="Genomic_DNA"/>
</dbReference>
<accession>A0A4S4BQ55</accession>
<dbReference type="RefSeq" id="WP_136372416.1">
    <property type="nucleotide sequence ID" value="NZ_SSOB01000038.1"/>
</dbReference>
<proteinExistence type="predicted"/>
<keyword evidence="3" id="KW-1185">Reference proteome</keyword>
<protein>
    <submittedName>
        <fullName evidence="2">Uncharacterized protein</fullName>
    </submittedName>
</protein>
<feature type="region of interest" description="Disordered" evidence="1">
    <location>
        <begin position="28"/>
        <end position="61"/>
    </location>
</feature>
<sequence>MAKPGEQDVLYEGKEQFDMDIDRMVNEGLGGGQVTMHNGHIGASTTDTLEGGVHGEQQAGG</sequence>
<evidence type="ECO:0000313" key="3">
    <source>
        <dbReference type="Proteomes" id="UP000310636"/>
    </source>
</evidence>